<dbReference type="Gene3D" id="1.20.1250.20">
    <property type="entry name" value="MFS general substrate transporter like domains"/>
    <property type="match status" value="2"/>
</dbReference>
<keyword evidence="3 5" id="KW-0472">Membrane</keyword>
<feature type="transmembrane region" description="Helical" evidence="5">
    <location>
        <begin position="309"/>
        <end position="328"/>
    </location>
</feature>
<dbReference type="GO" id="GO:0022857">
    <property type="term" value="F:transmembrane transporter activity"/>
    <property type="evidence" value="ECO:0007669"/>
    <property type="project" value="InterPro"/>
</dbReference>
<evidence type="ECO:0000256" key="5">
    <source>
        <dbReference type="SAM" id="Phobius"/>
    </source>
</evidence>
<feature type="transmembrane region" description="Helical" evidence="5">
    <location>
        <begin position="396"/>
        <end position="416"/>
    </location>
</feature>
<feature type="transmembrane region" description="Helical" evidence="5">
    <location>
        <begin position="75"/>
        <end position="94"/>
    </location>
</feature>
<keyword evidence="1 5" id="KW-0812">Transmembrane</keyword>
<feature type="transmembrane region" description="Helical" evidence="5">
    <location>
        <begin position="130"/>
        <end position="151"/>
    </location>
</feature>
<dbReference type="EMBL" id="CP027669">
    <property type="protein sequence ID" value="AVO40344.1"/>
    <property type="molecule type" value="Genomic_DNA"/>
</dbReference>
<evidence type="ECO:0000256" key="2">
    <source>
        <dbReference type="ARBA" id="ARBA00022989"/>
    </source>
</evidence>
<sequence length="429" mass="44728">MPLPSPLPRSELPVSLAPGDTRQTARHVPEQIQSRQSLLLGISLLLIAFNLRPVFGSLSVVLPDIMRDTGLGATGASLLTTLPILCLGVFSAPAPALARRFGIERTLLGAMLLICIGTLLRGWVHLPLLFAASVLAGAGIAIGNVLVLGLIKRDFPHRSAMMTGLYTLAICAGASVATAFTVPLAQQLFGGAWAPALASWALPAGLVMLLWAPLALSAPHEAISPVPNPLSGRRLGSLGRDRLAWQVTIFMGSQSAMAYVVMGWLAPILRERGLNGTEAGYVVATAILTQLVTSLLTPSIAARCRDQRALAVGLALLVLSSLLALIFAPLGGRWVWAVLLGCGLGSAFALALSLIVMRSANAQVTAQLSAMAQGWGYTLAAVGPLLVGLLRGWTGGYASAATLLVLLSVVMAWSGWGAGRNLLVQPHSH</sequence>
<evidence type="ECO:0000313" key="7">
    <source>
        <dbReference type="Proteomes" id="UP000239326"/>
    </source>
</evidence>
<feature type="transmembrane region" description="Helical" evidence="5">
    <location>
        <begin position="197"/>
        <end position="216"/>
    </location>
</feature>
<dbReference type="SUPFAM" id="SSF103473">
    <property type="entry name" value="MFS general substrate transporter"/>
    <property type="match status" value="1"/>
</dbReference>
<dbReference type="CDD" id="cd17339">
    <property type="entry name" value="MFS_NIMT_CynX_like"/>
    <property type="match status" value="1"/>
</dbReference>
<evidence type="ECO:0000256" key="1">
    <source>
        <dbReference type="ARBA" id="ARBA00022692"/>
    </source>
</evidence>
<dbReference type="InterPro" id="IPR036259">
    <property type="entry name" value="MFS_trans_sf"/>
</dbReference>
<keyword evidence="7" id="KW-1185">Reference proteome</keyword>
<protein>
    <submittedName>
        <fullName evidence="6">Cyanate transporter</fullName>
    </submittedName>
</protein>
<dbReference type="PANTHER" id="PTHR23523">
    <property type="match status" value="1"/>
</dbReference>
<proteinExistence type="predicted"/>
<accession>A0A2S0MWS7</accession>
<evidence type="ECO:0000313" key="6">
    <source>
        <dbReference type="EMBL" id="AVO40344.1"/>
    </source>
</evidence>
<dbReference type="Pfam" id="PF07690">
    <property type="entry name" value="MFS_1"/>
    <property type="match status" value="1"/>
</dbReference>
<feature type="transmembrane region" description="Helical" evidence="5">
    <location>
        <begin position="37"/>
        <end position="55"/>
    </location>
</feature>
<feature type="transmembrane region" description="Helical" evidence="5">
    <location>
        <begin position="243"/>
        <end position="267"/>
    </location>
</feature>
<name>A0A2S0MWS7_9BURK</name>
<dbReference type="AlphaFoldDB" id="A0A2S0MWS7"/>
<feature type="transmembrane region" description="Helical" evidence="5">
    <location>
        <begin position="106"/>
        <end position="124"/>
    </location>
</feature>
<dbReference type="KEGG" id="simp:C6571_02780"/>
<reference evidence="6 7" key="1">
    <citation type="submission" date="2018-03" db="EMBL/GenBank/DDBJ databases">
        <title>Genome sequencing of Simplicispira sp.</title>
        <authorList>
            <person name="Kim S.-J."/>
            <person name="Heo J."/>
            <person name="Kwon S.-W."/>
        </authorList>
    </citation>
    <scope>NUCLEOTIDE SEQUENCE [LARGE SCALE GENOMIC DNA]</scope>
    <source>
        <strain evidence="6 7">SC1-8</strain>
    </source>
</reference>
<evidence type="ECO:0000256" key="3">
    <source>
        <dbReference type="ARBA" id="ARBA00023136"/>
    </source>
</evidence>
<dbReference type="InterPro" id="IPR011701">
    <property type="entry name" value="MFS"/>
</dbReference>
<organism evidence="6 7">
    <name type="scientific">Simplicispira suum</name>
    <dbReference type="NCBI Taxonomy" id="2109915"/>
    <lineage>
        <taxon>Bacteria</taxon>
        <taxon>Pseudomonadati</taxon>
        <taxon>Pseudomonadota</taxon>
        <taxon>Betaproteobacteria</taxon>
        <taxon>Burkholderiales</taxon>
        <taxon>Comamonadaceae</taxon>
        <taxon>Simplicispira</taxon>
    </lineage>
</organism>
<feature type="transmembrane region" description="Helical" evidence="5">
    <location>
        <begin position="334"/>
        <end position="356"/>
    </location>
</feature>
<keyword evidence="2 5" id="KW-1133">Transmembrane helix</keyword>
<dbReference type="OrthoDB" id="5317164at2"/>
<feature type="region of interest" description="Disordered" evidence="4">
    <location>
        <begin position="1"/>
        <end position="27"/>
    </location>
</feature>
<dbReference type="PANTHER" id="PTHR23523:SF2">
    <property type="entry name" value="2-NITROIMIDAZOLE TRANSPORTER"/>
    <property type="match status" value="1"/>
</dbReference>
<feature type="transmembrane region" description="Helical" evidence="5">
    <location>
        <begin position="368"/>
        <end position="390"/>
    </location>
</feature>
<feature type="transmembrane region" description="Helical" evidence="5">
    <location>
        <begin position="163"/>
        <end position="185"/>
    </location>
</feature>
<evidence type="ECO:0000256" key="4">
    <source>
        <dbReference type="SAM" id="MobiDB-lite"/>
    </source>
</evidence>
<feature type="transmembrane region" description="Helical" evidence="5">
    <location>
        <begin position="279"/>
        <end position="297"/>
    </location>
</feature>
<dbReference type="InterPro" id="IPR052524">
    <property type="entry name" value="MFS_Cyanate_Porter"/>
</dbReference>
<dbReference type="Proteomes" id="UP000239326">
    <property type="component" value="Chromosome"/>
</dbReference>
<gene>
    <name evidence="6" type="ORF">C6571_02780</name>
</gene>